<gene>
    <name evidence="12" type="primary">g11013</name>
    <name evidence="12" type="ORF">VP750_LOCUS9871</name>
</gene>
<dbReference type="InterPro" id="IPR031127">
    <property type="entry name" value="E3_UB_ligase_RBR"/>
</dbReference>
<evidence type="ECO:0000256" key="10">
    <source>
        <dbReference type="SAM" id="MobiDB-lite"/>
    </source>
</evidence>
<evidence type="ECO:0000256" key="7">
    <source>
        <dbReference type="ARBA" id="ARBA00022786"/>
    </source>
</evidence>
<dbReference type="CDD" id="cd16773">
    <property type="entry name" value="RING-HC_RBR_TRIAD1"/>
    <property type="match status" value="1"/>
</dbReference>
<keyword evidence="8" id="KW-0862">Zinc</keyword>
<name>A0ABP1G9H2_9CHLO</name>
<dbReference type="InterPro" id="IPR013083">
    <property type="entry name" value="Znf_RING/FYVE/PHD"/>
</dbReference>
<accession>A0ABP1G9H2</accession>
<dbReference type="PANTHER" id="PTHR11685">
    <property type="entry name" value="RBR FAMILY RING FINGER AND IBR DOMAIN-CONTAINING"/>
    <property type="match status" value="1"/>
</dbReference>
<dbReference type="CDD" id="cd20346">
    <property type="entry name" value="BRcat_RBR_ANKIB1"/>
    <property type="match status" value="1"/>
</dbReference>
<dbReference type="InterPro" id="IPR002867">
    <property type="entry name" value="IBR_dom"/>
</dbReference>
<feature type="region of interest" description="Disordered" evidence="10">
    <location>
        <begin position="554"/>
        <end position="587"/>
    </location>
</feature>
<dbReference type="Gene3D" id="1.20.120.1750">
    <property type="match status" value="1"/>
</dbReference>
<dbReference type="EC" id="2.3.2.31" evidence="2"/>
<proteinExistence type="predicted"/>
<dbReference type="Gene3D" id="3.30.40.10">
    <property type="entry name" value="Zinc/RING finger domain, C3HC4 (zinc finger)"/>
    <property type="match status" value="1"/>
</dbReference>
<dbReference type="SMART" id="SM00647">
    <property type="entry name" value="IBR"/>
    <property type="match status" value="2"/>
</dbReference>
<evidence type="ECO:0000256" key="4">
    <source>
        <dbReference type="ARBA" id="ARBA00022723"/>
    </source>
</evidence>
<dbReference type="Pfam" id="PF22191">
    <property type="entry name" value="IBR_1"/>
    <property type="match status" value="1"/>
</dbReference>
<dbReference type="InterPro" id="IPR044066">
    <property type="entry name" value="TRIAD_supradom"/>
</dbReference>
<dbReference type="Proteomes" id="UP001497392">
    <property type="component" value="Unassembled WGS sequence"/>
</dbReference>
<dbReference type="InterPro" id="IPR045840">
    <property type="entry name" value="Ariadne"/>
</dbReference>
<dbReference type="CDD" id="cd22586">
    <property type="entry name" value="Rcat_RBR_ARI1-like"/>
    <property type="match status" value="1"/>
</dbReference>
<comment type="catalytic activity">
    <reaction evidence="1">
        <text>[E2 ubiquitin-conjugating enzyme]-S-ubiquitinyl-L-cysteine + [acceptor protein]-L-lysine = [E2 ubiquitin-conjugating enzyme]-L-cysteine + [acceptor protein]-N(6)-ubiquitinyl-L-lysine.</text>
        <dbReference type="EC" id="2.3.2.31"/>
    </reaction>
</comment>
<evidence type="ECO:0000256" key="3">
    <source>
        <dbReference type="ARBA" id="ARBA00022679"/>
    </source>
</evidence>
<dbReference type="PROSITE" id="PS51873">
    <property type="entry name" value="TRIAD"/>
    <property type="match status" value="1"/>
</dbReference>
<dbReference type="Pfam" id="PF01485">
    <property type="entry name" value="IBR"/>
    <property type="match status" value="1"/>
</dbReference>
<evidence type="ECO:0000256" key="9">
    <source>
        <dbReference type="SAM" id="Coils"/>
    </source>
</evidence>
<dbReference type="Pfam" id="PF19422">
    <property type="entry name" value="Ariadne"/>
    <property type="match status" value="1"/>
</dbReference>
<keyword evidence="4" id="KW-0479">Metal-binding</keyword>
<reference evidence="12 13" key="1">
    <citation type="submission" date="2024-06" db="EMBL/GenBank/DDBJ databases">
        <authorList>
            <person name="Kraege A."/>
            <person name="Thomma B."/>
        </authorList>
    </citation>
    <scope>NUCLEOTIDE SEQUENCE [LARGE SCALE GENOMIC DNA]</scope>
</reference>
<evidence type="ECO:0000256" key="8">
    <source>
        <dbReference type="ARBA" id="ARBA00022833"/>
    </source>
</evidence>
<keyword evidence="7" id="KW-0833">Ubl conjugation pathway</keyword>
<feature type="region of interest" description="Disordered" evidence="10">
    <location>
        <begin position="1"/>
        <end position="43"/>
    </location>
</feature>
<dbReference type="Pfam" id="PF21235">
    <property type="entry name" value="UBA_ARI1"/>
    <property type="match status" value="1"/>
</dbReference>
<evidence type="ECO:0000256" key="5">
    <source>
        <dbReference type="ARBA" id="ARBA00022737"/>
    </source>
</evidence>
<dbReference type="InterPro" id="IPR048962">
    <property type="entry name" value="ARIH1-like_UBL"/>
</dbReference>
<keyword evidence="13" id="KW-1185">Reference proteome</keyword>
<feature type="coiled-coil region" evidence="9">
    <location>
        <begin position="339"/>
        <end position="397"/>
    </location>
</feature>
<feature type="compositionally biased region" description="Polar residues" evidence="10">
    <location>
        <begin position="7"/>
        <end position="25"/>
    </location>
</feature>
<dbReference type="EMBL" id="CAXHTA020000017">
    <property type="protein sequence ID" value="CAL5227965.1"/>
    <property type="molecule type" value="Genomic_DNA"/>
</dbReference>
<feature type="domain" description="RING-type" evidence="11">
    <location>
        <begin position="126"/>
        <end position="339"/>
    </location>
</feature>
<keyword evidence="3" id="KW-0808">Transferase</keyword>
<evidence type="ECO:0000259" key="11">
    <source>
        <dbReference type="PROSITE" id="PS51873"/>
    </source>
</evidence>
<evidence type="ECO:0000313" key="13">
    <source>
        <dbReference type="Proteomes" id="UP001497392"/>
    </source>
</evidence>
<keyword evidence="5" id="KW-0677">Repeat</keyword>
<comment type="caution">
    <text evidence="12">The sequence shown here is derived from an EMBL/GenBank/DDBJ whole genome shotgun (WGS) entry which is preliminary data.</text>
</comment>
<organism evidence="12 13">
    <name type="scientific">Coccomyxa viridis</name>
    <dbReference type="NCBI Taxonomy" id="1274662"/>
    <lineage>
        <taxon>Eukaryota</taxon>
        <taxon>Viridiplantae</taxon>
        <taxon>Chlorophyta</taxon>
        <taxon>core chlorophytes</taxon>
        <taxon>Trebouxiophyceae</taxon>
        <taxon>Trebouxiophyceae incertae sedis</taxon>
        <taxon>Coccomyxaceae</taxon>
        <taxon>Coccomyxa</taxon>
    </lineage>
</organism>
<protein>
    <recommendedName>
        <fullName evidence="2">RBR-type E3 ubiquitin transferase</fullName>
        <ecNumber evidence="2">2.3.2.31</ecNumber>
    </recommendedName>
</protein>
<keyword evidence="6" id="KW-0863">Zinc-finger</keyword>
<keyword evidence="9" id="KW-0175">Coiled coil</keyword>
<sequence>MSECSSEEAQSFDWESQSGLESNSGRDLGYLSEGDSESTPAPKNEPAFMVIEVTNLETIQDTALQQVMSIVGCNRSTARALLMHFRWDVDSLCGAMADRGLNYLAKLANITSSSSDYHTPSFGQADTIECQCCFCDVAASEATTMDCGHTFCSDCWRQHCLTQIADGRSRKLLCMGIKCNATCDEDKVRQLIASDAAALERFNNSLLESYVEDNQLVRWCPSVPHCGRAVRVAGEVHCEPECACGHRFCFACALEPHSPCTCDMWSKWKQKIQDDSETRNWMAANTKPCPKCGKPVEKNGGCNLVVCQCRQGFCWLCGHATGYSHTWTEIANHSCGRYKEEADKRIDQAQRNNKRYQHYCLRWEAHMKSNKTEAEMRQAIQEKIADLEEKSALLKDYTWLLKAQDQLFHARRILGYSYVFAFFMFGQVMFADEITPAQNAINQNLFEDQQQQLEQVVEQLSRTIQMSPSQLVVMKSNERAHEETRLGAINTTVNIDRRLVKLFELVENDLLGRLQCSANYIAPYPGKSTTQQDAAPSAPYSPAHEGQDAEIMDLTRGSPGLATPSARHQMAAQDGWRNASEGKRLRV</sequence>
<evidence type="ECO:0000313" key="12">
    <source>
        <dbReference type="EMBL" id="CAL5227965.1"/>
    </source>
</evidence>
<evidence type="ECO:0000256" key="2">
    <source>
        <dbReference type="ARBA" id="ARBA00012251"/>
    </source>
</evidence>
<evidence type="ECO:0000256" key="1">
    <source>
        <dbReference type="ARBA" id="ARBA00001798"/>
    </source>
</evidence>
<evidence type="ECO:0000256" key="6">
    <source>
        <dbReference type="ARBA" id="ARBA00022771"/>
    </source>
</evidence>
<dbReference type="SUPFAM" id="SSF57850">
    <property type="entry name" value="RING/U-box"/>
    <property type="match status" value="3"/>
</dbReference>